<dbReference type="AlphaFoldDB" id="A0A9D1A7D3"/>
<dbReference type="InterPro" id="IPR027417">
    <property type="entry name" value="P-loop_NTPase"/>
</dbReference>
<sequence length="245" mass="26097">MGQVLAVVSGKGGTGKTSLCAAMASHLAREGKRVLLVDLDVGLRNLDLSLGLADEPSIPFTAVMRGEYPLERATAHPALPGLFFLTAPVTEAPESIDPAQFSRLMAEVRRAFDFCFLDAPAGVGALFHLAAAVSDEALVVCCSDPASLRDGARTAELLTAYPQVETRLIVNRIRRRIFRRTRVTVDDIMDTVGLPLLGIVPEDEAVPLAAAAGAPLALYTGKGASLACLHMARRLLGIRQPFVRL</sequence>
<evidence type="ECO:0000313" key="4">
    <source>
        <dbReference type="EMBL" id="HIR09661.1"/>
    </source>
</evidence>
<evidence type="ECO:0000313" key="5">
    <source>
        <dbReference type="Proteomes" id="UP000824258"/>
    </source>
</evidence>
<gene>
    <name evidence="4" type="ORF">IAA70_04580</name>
</gene>
<dbReference type="GO" id="GO:0016887">
    <property type="term" value="F:ATP hydrolysis activity"/>
    <property type="evidence" value="ECO:0007669"/>
    <property type="project" value="TreeGrafter"/>
</dbReference>
<accession>A0A9D1A7D3</accession>
<protein>
    <submittedName>
        <fullName evidence="4">AAA family ATPase</fullName>
    </submittedName>
</protein>
<dbReference type="PANTHER" id="PTHR43384:SF6">
    <property type="entry name" value="SEPTUM SITE-DETERMINING PROTEIN MIND HOMOLOG, CHLOROPLASTIC"/>
    <property type="match status" value="1"/>
</dbReference>
<dbReference type="GO" id="GO:0005829">
    <property type="term" value="C:cytosol"/>
    <property type="evidence" value="ECO:0007669"/>
    <property type="project" value="TreeGrafter"/>
</dbReference>
<feature type="domain" description="CobQ/CobB/MinD/ParA nucleotide binding" evidence="3">
    <location>
        <begin position="5"/>
        <end position="215"/>
    </location>
</feature>
<dbReference type="GO" id="GO:0051782">
    <property type="term" value="P:negative regulation of cell division"/>
    <property type="evidence" value="ECO:0007669"/>
    <property type="project" value="TreeGrafter"/>
</dbReference>
<evidence type="ECO:0000256" key="2">
    <source>
        <dbReference type="ARBA" id="ARBA00022840"/>
    </source>
</evidence>
<dbReference type="InterPro" id="IPR002586">
    <property type="entry name" value="CobQ/CobB/MinD/ParA_Nub-bd_dom"/>
</dbReference>
<dbReference type="SUPFAM" id="SSF52540">
    <property type="entry name" value="P-loop containing nucleoside triphosphate hydrolases"/>
    <property type="match status" value="1"/>
</dbReference>
<comment type="caution">
    <text evidence="4">The sequence shown here is derived from an EMBL/GenBank/DDBJ whole genome shotgun (WGS) entry which is preliminary data.</text>
</comment>
<dbReference type="PANTHER" id="PTHR43384">
    <property type="entry name" value="SEPTUM SITE-DETERMINING PROTEIN MIND HOMOLOG, CHLOROPLASTIC-RELATED"/>
    <property type="match status" value="1"/>
</dbReference>
<dbReference type="GO" id="GO:0009898">
    <property type="term" value="C:cytoplasmic side of plasma membrane"/>
    <property type="evidence" value="ECO:0007669"/>
    <property type="project" value="TreeGrafter"/>
</dbReference>
<dbReference type="Gene3D" id="3.40.50.300">
    <property type="entry name" value="P-loop containing nucleotide triphosphate hydrolases"/>
    <property type="match status" value="1"/>
</dbReference>
<dbReference type="InterPro" id="IPR050625">
    <property type="entry name" value="ParA/MinD_ATPase"/>
</dbReference>
<reference evidence="4" key="1">
    <citation type="submission" date="2020-10" db="EMBL/GenBank/DDBJ databases">
        <authorList>
            <person name="Gilroy R."/>
        </authorList>
    </citation>
    <scope>NUCLEOTIDE SEQUENCE</scope>
    <source>
        <strain evidence="4">ChiHjej9B8-7071</strain>
    </source>
</reference>
<dbReference type="Proteomes" id="UP000824258">
    <property type="component" value="Unassembled WGS sequence"/>
</dbReference>
<dbReference type="EMBL" id="DVGD01000141">
    <property type="protein sequence ID" value="HIR09661.1"/>
    <property type="molecule type" value="Genomic_DNA"/>
</dbReference>
<reference evidence="4" key="2">
    <citation type="journal article" date="2021" name="PeerJ">
        <title>Extensive microbial diversity within the chicken gut microbiome revealed by metagenomics and culture.</title>
        <authorList>
            <person name="Gilroy R."/>
            <person name="Ravi A."/>
            <person name="Getino M."/>
            <person name="Pursley I."/>
            <person name="Horton D.L."/>
            <person name="Alikhan N.F."/>
            <person name="Baker D."/>
            <person name="Gharbi K."/>
            <person name="Hall N."/>
            <person name="Watson M."/>
            <person name="Adriaenssens E.M."/>
            <person name="Foster-Nyarko E."/>
            <person name="Jarju S."/>
            <person name="Secka A."/>
            <person name="Antonio M."/>
            <person name="Oren A."/>
            <person name="Chaudhuri R.R."/>
            <person name="La Ragione R."/>
            <person name="Hildebrand F."/>
            <person name="Pallen M.J."/>
        </authorList>
    </citation>
    <scope>NUCLEOTIDE SEQUENCE</scope>
    <source>
        <strain evidence="4">ChiHjej9B8-7071</strain>
    </source>
</reference>
<evidence type="ECO:0000256" key="1">
    <source>
        <dbReference type="ARBA" id="ARBA00022741"/>
    </source>
</evidence>
<proteinExistence type="predicted"/>
<keyword evidence="2" id="KW-0067">ATP-binding</keyword>
<organism evidence="4 5">
    <name type="scientific">Candidatus Avoscillospira stercoripullorum</name>
    <dbReference type="NCBI Taxonomy" id="2840709"/>
    <lineage>
        <taxon>Bacteria</taxon>
        <taxon>Bacillati</taxon>
        <taxon>Bacillota</taxon>
        <taxon>Clostridia</taxon>
        <taxon>Eubacteriales</taxon>
        <taxon>Oscillospiraceae</taxon>
        <taxon>Oscillospiraceae incertae sedis</taxon>
        <taxon>Candidatus Avoscillospira</taxon>
    </lineage>
</organism>
<evidence type="ECO:0000259" key="3">
    <source>
        <dbReference type="Pfam" id="PF01656"/>
    </source>
</evidence>
<name>A0A9D1A7D3_9FIRM</name>
<keyword evidence="1" id="KW-0547">Nucleotide-binding</keyword>
<dbReference type="Pfam" id="PF01656">
    <property type="entry name" value="CbiA"/>
    <property type="match status" value="1"/>
</dbReference>
<dbReference type="GO" id="GO:0005524">
    <property type="term" value="F:ATP binding"/>
    <property type="evidence" value="ECO:0007669"/>
    <property type="project" value="UniProtKB-KW"/>
</dbReference>